<feature type="domain" description="UspA" evidence="2">
    <location>
        <begin position="218"/>
        <end position="288"/>
    </location>
</feature>
<name>A0A3B0RJH1_9ZZZZ</name>
<protein>
    <recommendedName>
        <fullName evidence="2">UspA domain-containing protein</fullName>
    </recommendedName>
</protein>
<evidence type="ECO:0000256" key="1">
    <source>
        <dbReference type="ARBA" id="ARBA00008791"/>
    </source>
</evidence>
<organism evidence="3">
    <name type="scientific">hydrothermal vent metagenome</name>
    <dbReference type="NCBI Taxonomy" id="652676"/>
    <lineage>
        <taxon>unclassified sequences</taxon>
        <taxon>metagenomes</taxon>
        <taxon>ecological metagenomes</taxon>
    </lineage>
</organism>
<dbReference type="Pfam" id="PF00582">
    <property type="entry name" value="Usp"/>
    <property type="match status" value="2"/>
</dbReference>
<comment type="similarity">
    <text evidence="1">Belongs to the universal stress protein A family.</text>
</comment>
<dbReference type="Gene3D" id="3.40.50.12370">
    <property type="match status" value="1"/>
</dbReference>
<dbReference type="EMBL" id="UOEA01000043">
    <property type="protein sequence ID" value="VAV83555.1"/>
    <property type="molecule type" value="Genomic_DNA"/>
</dbReference>
<evidence type="ECO:0000313" key="3">
    <source>
        <dbReference type="EMBL" id="VAV83555.1"/>
    </source>
</evidence>
<accession>A0A3B0RJH1</accession>
<dbReference type="PANTHER" id="PTHR46268:SF15">
    <property type="entry name" value="UNIVERSAL STRESS PROTEIN HP_0031"/>
    <property type="match status" value="1"/>
</dbReference>
<gene>
    <name evidence="3" type="ORF">MNBD_DELTA01-2078</name>
</gene>
<dbReference type="PRINTS" id="PR01438">
    <property type="entry name" value="UNVRSLSTRESS"/>
</dbReference>
<evidence type="ECO:0000259" key="2">
    <source>
        <dbReference type="Pfam" id="PF00582"/>
    </source>
</evidence>
<reference evidence="3" key="1">
    <citation type="submission" date="2018-06" db="EMBL/GenBank/DDBJ databases">
        <authorList>
            <person name="Zhirakovskaya E."/>
        </authorList>
    </citation>
    <scope>NUCLEOTIDE SEQUENCE</scope>
</reference>
<dbReference type="SUPFAM" id="SSF52402">
    <property type="entry name" value="Adenine nucleotide alpha hydrolases-like"/>
    <property type="match status" value="2"/>
</dbReference>
<dbReference type="InterPro" id="IPR006015">
    <property type="entry name" value="Universal_stress_UspA"/>
</dbReference>
<proteinExistence type="inferred from homology"/>
<sequence length="288" mass="30975">MENNLKKILACVDGSSYSDSVADHSAWLGRSLGVAVELLHVLPDVRQKTALADLSGAIGVDASSELLNQLTEEDEARAKDELREGRKIIARAEERLCKAGVSEIVSLKRRGTLVDTICELESDIEIIVLGKLGKYSDEHVTRAVSNAEQVARAVQRPLMITSRDFKAPKRFLIAFDGGRSSNKALEYVIGSPLLKEVECHIVSVGSDGDGSTKSLDLAAAKLGAAGFDMHSSLLSGQPDMAIQAYVDSNNIDLLVIGAYGHSRIRSLILGSTTTSIITSCKIPLLLFR</sequence>
<dbReference type="CDD" id="cd00293">
    <property type="entry name" value="USP-like"/>
    <property type="match status" value="2"/>
</dbReference>
<dbReference type="InterPro" id="IPR006016">
    <property type="entry name" value="UspA"/>
</dbReference>
<feature type="domain" description="UspA" evidence="2">
    <location>
        <begin position="6"/>
        <end position="160"/>
    </location>
</feature>
<dbReference type="AlphaFoldDB" id="A0A3B0RJH1"/>
<dbReference type="PANTHER" id="PTHR46268">
    <property type="entry name" value="STRESS RESPONSE PROTEIN NHAX"/>
    <property type="match status" value="1"/>
</dbReference>